<proteinExistence type="predicted"/>
<dbReference type="RefSeq" id="WP_157420882.1">
    <property type="nucleotide sequence ID" value="NZ_CP014859.1"/>
</dbReference>
<dbReference type="EMBL" id="CP014859">
    <property type="protein sequence ID" value="AOS61041.1"/>
    <property type="molecule type" value="Genomic_DNA"/>
</dbReference>
<keyword evidence="2" id="KW-1185">Reference proteome</keyword>
<dbReference type="Proteomes" id="UP000095210">
    <property type="component" value="Chromosome"/>
</dbReference>
<dbReference type="AlphaFoldDB" id="A0AAC9HLM1"/>
<evidence type="ECO:0000313" key="1">
    <source>
        <dbReference type="EMBL" id="AOS61041.1"/>
    </source>
</evidence>
<gene>
    <name evidence="1" type="ORF">TL08_00985</name>
</gene>
<protein>
    <submittedName>
        <fullName evidence="1">Uncharacterized protein</fullName>
    </submittedName>
</protein>
<dbReference type="KEGG" id="ahm:TL08_00985"/>
<organism evidence="1 2">
    <name type="scientific">Actinoalloteichus hymeniacidonis</name>
    <dbReference type="NCBI Taxonomy" id="340345"/>
    <lineage>
        <taxon>Bacteria</taxon>
        <taxon>Bacillati</taxon>
        <taxon>Actinomycetota</taxon>
        <taxon>Actinomycetes</taxon>
        <taxon>Pseudonocardiales</taxon>
        <taxon>Pseudonocardiaceae</taxon>
        <taxon>Actinoalloteichus</taxon>
    </lineage>
</organism>
<sequence>MTALLVLGVLLIAAGFPLVIWGYRPPPTRRRTHIRTVAFASIMARLVEERLAMAVGS</sequence>
<accession>A0AAC9HLM1</accession>
<evidence type="ECO:0000313" key="2">
    <source>
        <dbReference type="Proteomes" id="UP000095210"/>
    </source>
</evidence>
<name>A0AAC9HLM1_9PSEU</name>
<reference evidence="2" key="1">
    <citation type="submission" date="2016-03" db="EMBL/GenBank/DDBJ databases">
        <title>Complete genome sequence of the type strain Actinoalloteichus hymeniacidonis DSM 45092.</title>
        <authorList>
            <person name="Schaffert L."/>
            <person name="Albersmeier A."/>
            <person name="Winkler A."/>
            <person name="Kalinowski J."/>
            <person name="Zotchev S."/>
            <person name="Ruckert C."/>
        </authorList>
    </citation>
    <scope>NUCLEOTIDE SEQUENCE [LARGE SCALE GENOMIC DNA]</scope>
    <source>
        <strain evidence="2">HPA177(T) (DSM 45092(T))</strain>
    </source>
</reference>